<feature type="transmembrane region" description="Helical" evidence="6">
    <location>
        <begin position="217"/>
        <end position="235"/>
    </location>
</feature>
<feature type="transmembrane region" description="Helical" evidence="6">
    <location>
        <begin position="270"/>
        <end position="287"/>
    </location>
</feature>
<comment type="similarity">
    <text evidence="2">Belongs to the EamA transporter family.</text>
</comment>
<dbReference type="PANTHER" id="PTHR32322">
    <property type="entry name" value="INNER MEMBRANE TRANSPORTER"/>
    <property type="match status" value="1"/>
</dbReference>
<reference evidence="8 9" key="1">
    <citation type="submission" date="2006-02" db="EMBL/GenBank/DDBJ databases">
        <authorList>
            <person name="Murray A."/>
            <person name="Staley J."/>
            <person name="Ferriera S."/>
            <person name="Johnson J."/>
            <person name="Kravitz S."/>
            <person name="Halpern A."/>
            <person name="Remington K."/>
            <person name="Beeson K."/>
            <person name="Tran B."/>
            <person name="Rogers Y.-H."/>
            <person name="Friedman R."/>
            <person name="Venter J.C."/>
        </authorList>
    </citation>
    <scope>NUCLEOTIDE SEQUENCE [LARGE SCALE GENOMIC DNA]</scope>
    <source>
        <strain evidence="8 9">23-P</strain>
    </source>
</reference>
<dbReference type="STRING" id="313594.PI23P_04302"/>
<sequence>MKDQQEKWLYFTILCLVWGSSFILMKKALLGVTPIQLGALRMIFTAVFLLLVAFPSLKKIKKKHYKYICYTAISGTFIPGFLFAFAITNIDSSIVAILNSLTPFNTLIFGALIFGFAFKRRQLYGILVGLVGTLLLILKGADLNPNQNYWYAVFIIIGSVGYALNANMIKKYLNDLNALSIVTGNFLLLLVPAIIVLSCTDFFSTFDLKNEVFVQSLGYIAILSIVGTSIAKTIYNKLVHISDPVFSSSVTYVIPLVAVFWGVLDGEKLSLLQIIGGLIILLGVYLVNKKKK</sequence>
<feature type="transmembrane region" description="Helical" evidence="6">
    <location>
        <begin position="147"/>
        <end position="164"/>
    </location>
</feature>
<dbReference type="RefSeq" id="WP_004569486.1">
    <property type="nucleotide sequence ID" value="NZ_CH724148.1"/>
</dbReference>
<name>A4BXJ7_9FLAO</name>
<dbReference type="Pfam" id="PF00892">
    <property type="entry name" value="EamA"/>
    <property type="match status" value="2"/>
</dbReference>
<feature type="domain" description="EamA" evidence="7">
    <location>
        <begin position="150"/>
        <end position="288"/>
    </location>
</feature>
<dbReference type="HOGENOM" id="CLU_033863_5_2_10"/>
<evidence type="ECO:0000259" key="7">
    <source>
        <dbReference type="Pfam" id="PF00892"/>
    </source>
</evidence>
<dbReference type="InterPro" id="IPR050638">
    <property type="entry name" value="AA-Vitamin_Transporters"/>
</dbReference>
<dbReference type="AlphaFoldDB" id="A4BXJ7"/>
<feature type="transmembrane region" description="Helical" evidence="6">
    <location>
        <begin position="123"/>
        <end position="141"/>
    </location>
</feature>
<feature type="transmembrane region" description="Helical" evidence="6">
    <location>
        <begin position="67"/>
        <end position="88"/>
    </location>
</feature>
<keyword evidence="9" id="KW-1185">Reference proteome</keyword>
<comment type="caution">
    <text evidence="8">The sequence shown here is derived from an EMBL/GenBank/DDBJ whole genome shotgun (WGS) entry which is preliminary data.</text>
</comment>
<gene>
    <name evidence="8" type="ORF">PI23P_04302</name>
</gene>
<dbReference type="PANTHER" id="PTHR32322:SF2">
    <property type="entry name" value="EAMA DOMAIN-CONTAINING PROTEIN"/>
    <property type="match status" value="1"/>
</dbReference>
<comment type="subcellular location">
    <subcellularLocation>
        <location evidence="1">Membrane</location>
        <topology evidence="1">Multi-pass membrane protein</topology>
    </subcellularLocation>
</comment>
<feature type="transmembrane region" description="Helical" evidence="6">
    <location>
        <begin position="94"/>
        <end position="116"/>
    </location>
</feature>
<dbReference type="eggNOG" id="COG0697">
    <property type="taxonomic scope" value="Bacteria"/>
</dbReference>
<evidence type="ECO:0000256" key="6">
    <source>
        <dbReference type="SAM" id="Phobius"/>
    </source>
</evidence>
<dbReference type="GO" id="GO:0016020">
    <property type="term" value="C:membrane"/>
    <property type="evidence" value="ECO:0007669"/>
    <property type="project" value="UniProtKB-SubCell"/>
</dbReference>
<evidence type="ECO:0000256" key="1">
    <source>
        <dbReference type="ARBA" id="ARBA00004141"/>
    </source>
</evidence>
<keyword evidence="3 6" id="KW-0812">Transmembrane</keyword>
<feature type="transmembrane region" description="Helical" evidence="6">
    <location>
        <begin position="7"/>
        <end position="25"/>
    </location>
</feature>
<evidence type="ECO:0000313" key="9">
    <source>
        <dbReference type="Proteomes" id="UP000003053"/>
    </source>
</evidence>
<keyword evidence="5 6" id="KW-0472">Membrane</keyword>
<dbReference type="Proteomes" id="UP000003053">
    <property type="component" value="Unassembled WGS sequence"/>
</dbReference>
<keyword evidence="4 6" id="KW-1133">Transmembrane helix</keyword>
<dbReference type="InterPro" id="IPR000620">
    <property type="entry name" value="EamA_dom"/>
</dbReference>
<organism evidence="8 9">
    <name type="scientific">Polaribacter irgensii 23-P</name>
    <dbReference type="NCBI Taxonomy" id="313594"/>
    <lineage>
        <taxon>Bacteria</taxon>
        <taxon>Pseudomonadati</taxon>
        <taxon>Bacteroidota</taxon>
        <taxon>Flavobacteriia</taxon>
        <taxon>Flavobacteriales</taxon>
        <taxon>Flavobacteriaceae</taxon>
    </lineage>
</organism>
<evidence type="ECO:0000256" key="5">
    <source>
        <dbReference type="ARBA" id="ARBA00023136"/>
    </source>
</evidence>
<evidence type="ECO:0000256" key="2">
    <source>
        <dbReference type="ARBA" id="ARBA00007362"/>
    </source>
</evidence>
<dbReference type="EMBL" id="AAOG01000001">
    <property type="protein sequence ID" value="EAR13688.1"/>
    <property type="molecule type" value="Genomic_DNA"/>
</dbReference>
<feature type="transmembrane region" description="Helical" evidence="6">
    <location>
        <begin position="37"/>
        <end position="55"/>
    </location>
</feature>
<evidence type="ECO:0000256" key="3">
    <source>
        <dbReference type="ARBA" id="ARBA00022692"/>
    </source>
</evidence>
<evidence type="ECO:0000256" key="4">
    <source>
        <dbReference type="ARBA" id="ARBA00022989"/>
    </source>
</evidence>
<evidence type="ECO:0000313" key="8">
    <source>
        <dbReference type="EMBL" id="EAR13688.1"/>
    </source>
</evidence>
<proteinExistence type="inferred from homology"/>
<feature type="transmembrane region" description="Helical" evidence="6">
    <location>
        <begin position="244"/>
        <end position="264"/>
    </location>
</feature>
<protein>
    <submittedName>
        <fullName evidence="8">Predicted permease</fullName>
    </submittedName>
</protein>
<dbReference type="SUPFAM" id="SSF103481">
    <property type="entry name" value="Multidrug resistance efflux transporter EmrE"/>
    <property type="match status" value="2"/>
</dbReference>
<feature type="domain" description="EamA" evidence="7">
    <location>
        <begin position="9"/>
        <end position="137"/>
    </location>
</feature>
<dbReference type="OrthoDB" id="1117213at2"/>
<feature type="transmembrane region" description="Helical" evidence="6">
    <location>
        <begin position="176"/>
        <end position="197"/>
    </location>
</feature>
<accession>A4BXJ7</accession>
<dbReference type="InterPro" id="IPR037185">
    <property type="entry name" value="EmrE-like"/>
</dbReference>